<dbReference type="InterPro" id="IPR036388">
    <property type="entry name" value="WH-like_DNA-bd_sf"/>
</dbReference>
<proteinExistence type="predicted"/>
<dbReference type="GO" id="GO:0009927">
    <property type="term" value="F:histidine phosphotransfer kinase activity"/>
    <property type="evidence" value="ECO:0007669"/>
    <property type="project" value="TreeGrafter"/>
</dbReference>
<dbReference type="GO" id="GO:0005886">
    <property type="term" value="C:plasma membrane"/>
    <property type="evidence" value="ECO:0007669"/>
    <property type="project" value="TreeGrafter"/>
</dbReference>
<evidence type="ECO:0000256" key="5">
    <source>
        <dbReference type="ARBA" id="ARBA00022777"/>
    </source>
</evidence>
<dbReference type="PRINTS" id="PR00038">
    <property type="entry name" value="HTHLUXR"/>
</dbReference>
<dbReference type="CDD" id="cd00156">
    <property type="entry name" value="REC"/>
    <property type="match status" value="1"/>
</dbReference>
<dbReference type="SUPFAM" id="SSF47384">
    <property type="entry name" value="Homodimeric domain of signal transducing histidine kinase"/>
    <property type="match status" value="1"/>
</dbReference>
<dbReference type="EC" id="2.7.13.3" evidence="2"/>
<dbReference type="Gene3D" id="3.30.450.20">
    <property type="entry name" value="PAS domain"/>
    <property type="match status" value="1"/>
</dbReference>
<dbReference type="InterPro" id="IPR001789">
    <property type="entry name" value="Sig_transdc_resp-reg_receiver"/>
</dbReference>
<dbReference type="InterPro" id="IPR036097">
    <property type="entry name" value="HisK_dim/P_sf"/>
</dbReference>
<organism evidence="16 17">
    <name type="scientific">Agrobacterium fabrum</name>
    <dbReference type="NCBI Taxonomy" id="1176649"/>
    <lineage>
        <taxon>Bacteria</taxon>
        <taxon>Pseudomonadati</taxon>
        <taxon>Pseudomonadota</taxon>
        <taxon>Alphaproteobacteria</taxon>
        <taxon>Hyphomicrobiales</taxon>
        <taxon>Rhizobiaceae</taxon>
        <taxon>Rhizobium/Agrobacterium group</taxon>
        <taxon>Agrobacterium</taxon>
        <taxon>Agrobacterium tumefaciens complex</taxon>
    </lineage>
</organism>
<dbReference type="GO" id="GO:0032259">
    <property type="term" value="P:methylation"/>
    <property type="evidence" value="ECO:0007669"/>
    <property type="project" value="UniProtKB-KW"/>
</dbReference>
<evidence type="ECO:0000256" key="9">
    <source>
        <dbReference type="ARBA" id="ARBA00023163"/>
    </source>
</evidence>
<dbReference type="InterPro" id="IPR036890">
    <property type="entry name" value="HATPase_C_sf"/>
</dbReference>
<evidence type="ECO:0000256" key="12">
    <source>
        <dbReference type="SAM" id="MobiDB-lite"/>
    </source>
</evidence>
<dbReference type="Pfam" id="PF13596">
    <property type="entry name" value="PAS_10"/>
    <property type="match status" value="1"/>
</dbReference>
<evidence type="ECO:0000256" key="1">
    <source>
        <dbReference type="ARBA" id="ARBA00000085"/>
    </source>
</evidence>
<evidence type="ECO:0000313" key="17">
    <source>
        <dbReference type="Proteomes" id="UP000198917"/>
    </source>
</evidence>
<dbReference type="InterPro" id="IPR003661">
    <property type="entry name" value="HisK_dim/P_dom"/>
</dbReference>
<feature type="region of interest" description="Disordered" evidence="12">
    <location>
        <begin position="1"/>
        <end position="50"/>
    </location>
</feature>
<dbReference type="SMART" id="SM00448">
    <property type="entry name" value="REC"/>
    <property type="match status" value="2"/>
</dbReference>
<dbReference type="SMART" id="SM00388">
    <property type="entry name" value="HisKA"/>
    <property type="match status" value="1"/>
</dbReference>
<dbReference type="CDD" id="cd00082">
    <property type="entry name" value="HisKA"/>
    <property type="match status" value="1"/>
</dbReference>
<dbReference type="SMART" id="SM00421">
    <property type="entry name" value="HTH_LUXR"/>
    <property type="match status" value="1"/>
</dbReference>
<evidence type="ECO:0000259" key="13">
    <source>
        <dbReference type="PROSITE" id="PS50043"/>
    </source>
</evidence>
<evidence type="ECO:0000259" key="14">
    <source>
        <dbReference type="PROSITE" id="PS50109"/>
    </source>
</evidence>
<comment type="catalytic activity">
    <reaction evidence="1">
        <text>ATP + protein L-histidine = ADP + protein N-phospho-L-histidine.</text>
        <dbReference type="EC" id="2.7.13.3"/>
    </reaction>
</comment>
<dbReference type="Gene3D" id="3.30.565.10">
    <property type="entry name" value="Histidine kinase-like ATPase, C-terminal domain"/>
    <property type="match status" value="1"/>
</dbReference>
<dbReference type="AlphaFoldDB" id="A0A7Z7BPY2"/>
<dbReference type="SUPFAM" id="SSF55785">
    <property type="entry name" value="PYP-like sensor domain (PAS domain)"/>
    <property type="match status" value="1"/>
</dbReference>
<dbReference type="PROSITE" id="PS50110">
    <property type="entry name" value="RESPONSE_REGULATORY"/>
    <property type="match status" value="2"/>
</dbReference>
<accession>A0A7Z7BPY2</accession>
<evidence type="ECO:0000256" key="2">
    <source>
        <dbReference type="ARBA" id="ARBA00012438"/>
    </source>
</evidence>
<dbReference type="GO" id="GO:0000155">
    <property type="term" value="F:phosphorelay sensor kinase activity"/>
    <property type="evidence" value="ECO:0007669"/>
    <property type="project" value="InterPro"/>
</dbReference>
<keyword evidence="5" id="KW-0418">Kinase</keyword>
<keyword evidence="4 16" id="KW-0808">Transferase</keyword>
<keyword evidence="16" id="KW-0489">Methyltransferase</keyword>
<dbReference type="Pfam" id="PF00512">
    <property type="entry name" value="HisKA"/>
    <property type="match status" value="1"/>
</dbReference>
<reference evidence="16 17" key="1">
    <citation type="submission" date="2016-10" db="EMBL/GenBank/DDBJ databases">
        <authorList>
            <person name="Varghese N."/>
            <person name="Submissions S."/>
        </authorList>
    </citation>
    <scope>NUCLEOTIDE SEQUENCE [LARGE SCALE GENOMIC DNA]</scope>
    <source>
        <strain evidence="16 17">PDC82</strain>
    </source>
</reference>
<dbReference type="InterPro" id="IPR005467">
    <property type="entry name" value="His_kinase_dom"/>
</dbReference>
<dbReference type="PROSITE" id="PS50109">
    <property type="entry name" value="HIS_KIN"/>
    <property type="match status" value="1"/>
</dbReference>
<protein>
    <recommendedName>
        <fullName evidence="2">histidine kinase</fullName>
        <ecNumber evidence="2">2.7.13.3</ecNumber>
    </recommendedName>
</protein>
<evidence type="ECO:0000256" key="8">
    <source>
        <dbReference type="ARBA" id="ARBA00023125"/>
    </source>
</evidence>
<dbReference type="Pfam" id="PF00196">
    <property type="entry name" value="GerE"/>
    <property type="match status" value="1"/>
</dbReference>
<feature type="domain" description="Response regulatory" evidence="15">
    <location>
        <begin position="606"/>
        <end position="720"/>
    </location>
</feature>
<dbReference type="Proteomes" id="UP000198917">
    <property type="component" value="Unassembled WGS sequence"/>
</dbReference>
<feature type="compositionally biased region" description="Basic and acidic residues" evidence="12">
    <location>
        <begin position="1"/>
        <end position="10"/>
    </location>
</feature>
<feature type="modified residue" description="4-aspartylphosphate" evidence="10">
    <location>
        <position position="655"/>
    </location>
</feature>
<keyword evidence="3 10" id="KW-0597">Phosphoprotein</keyword>
<dbReference type="Pfam" id="PF00072">
    <property type="entry name" value="Response_reg"/>
    <property type="match status" value="2"/>
</dbReference>
<comment type="caution">
    <text evidence="16">The sequence shown here is derived from an EMBL/GenBank/DDBJ whole genome shotgun (WGS) entry which is preliminary data.</text>
</comment>
<dbReference type="InterPro" id="IPR011006">
    <property type="entry name" value="CheY-like_superfamily"/>
</dbReference>
<dbReference type="SUPFAM" id="SSF55874">
    <property type="entry name" value="ATPase domain of HSP90 chaperone/DNA topoisomerase II/histidine kinase"/>
    <property type="match status" value="1"/>
</dbReference>
<gene>
    <name evidence="16" type="ORF">SAMN05428983_3631</name>
</gene>
<evidence type="ECO:0000256" key="3">
    <source>
        <dbReference type="ARBA" id="ARBA00022553"/>
    </source>
</evidence>
<evidence type="ECO:0000256" key="11">
    <source>
        <dbReference type="SAM" id="Coils"/>
    </source>
</evidence>
<feature type="domain" description="Histidine kinase" evidence="14">
    <location>
        <begin position="226"/>
        <end position="439"/>
    </location>
</feature>
<dbReference type="PANTHER" id="PTHR43047:SF9">
    <property type="entry name" value="HISTIDINE KINASE"/>
    <property type="match status" value="1"/>
</dbReference>
<evidence type="ECO:0000256" key="7">
    <source>
        <dbReference type="ARBA" id="ARBA00023015"/>
    </source>
</evidence>
<feature type="domain" description="HTH luxR-type" evidence="13">
    <location>
        <begin position="736"/>
        <end position="801"/>
    </location>
</feature>
<evidence type="ECO:0000256" key="10">
    <source>
        <dbReference type="PROSITE-ProRule" id="PRU00169"/>
    </source>
</evidence>
<feature type="compositionally biased region" description="Low complexity" evidence="12">
    <location>
        <begin position="36"/>
        <end position="45"/>
    </location>
</feature>
<dbReference type="FunFam" id="3.30.565.10:FF:000049">
    <property type="entry name" value="Two-component sensor histidine kinase"/>
    <property type="match status" value="1"/>
</dbReference>
<name>A0A7Z7BPY2_9HYPH</name>
<dbReference type="InterPro" id="IPR003594">
    <property type="entry name" value="HATPase_dom"/>
</dbReference>
<dbReference type="EMBL" id="FNEW01000003">
    <property type="protein sequence ID" value="SDK01987.1"/>
    <property type="molecule type" value="Genomic_DNA"/>
</dbReference>
<keyword evidence="7" id="KW-0805">Transcription regulation</keyword>
<dbReference type="PRINTS" id="PR00344">
    <property type="entry name" value="BCTRLSENSOR"/>
</dbReference>
<dbReference type="GO" id="GO:0003677">
    <property type="term" value="F:DNA binding"/>
    <property type="evidence" value="ECO:0007669"/>
    <property type="project" value="UniProtKB-KW"/>
</dbReference>
<dbReference type="PANTHER" id="PTHR43047">
    <property type="entry name" value="TWO-COMPONENT HISTIDINE PROTEIN KINASE"/>
    <property type="match status" value="1"/>
</dbReference>
<dbReference type="Gene3D" id="1.10.287.130">
    <property type="match status" value="1"/>
</dbReference>
<keyword evidence="11" id="KW-0175">Coiled coil</keyword>
<dbReference type="GO" id="GO:0008168">
    <property type="term" value="F:methyltransferase activity"/>
    <property type="evidence" value="ECO:0007669"/>
    <property type="project" value="UniProtKB-KW"/>
</dbReference>
<dbReference type="InterPro" id="IPR016032">
    <property type="entry name" value="Sig_transdc_resp-reg_C-effctor"/>
</dbReference>
<dbReference type="Gene3D" id="1.10.10.10">
    <property type="entry name" value="Winged helix-like DNA-binding domain superfamily/Winged helix DNA-binding domain"/>
    <property type="match status" value="1"/>
</dbReference>
<dbReference type="FunFam" id="3.40.50.2300:FF:000018">
    <property type="entry name" value="DNA-binding transcriptional regulator NtrC"/>
    <property type="match status" value="1"/>
</dbReference>
<dbReference type="PROSITE" id="PS50043">
    <property type="entry name" value="HTH_LUXR_2"/>
    <property type="match status" value="1"/>
</dbReference>
<dbReference type="InterPro" id="IPR000792">
    <property type="entry name" value="Tscrpt_reg_LuxR_C"/>
</dbReference>
<sequence>MAEGGDDSHKVPSAFEADTGPLPGSREAAHAKAFPSVGVGSSSSGLNAKDQSMNGELVTSKEELQSLNEELTALNNQLHEALERQRAVANDLQNVLYSTDVPTLFLDSSLRIRFFTPATRSVFHIISSDVGRPLSDLSGFDGDGTLQTDAMATLHDGNTIDREIGGSDGRWYVRRVKPYRGESKTVDGVVITFIDVSAQKQAAESREAAKKSAERATEAKSRFLSAASHDLRQPLQTLKLLQGLLERSVGEGRARTFVQRMEETLSSMSGMLDSLLDINQIEAGMVEPQVVNFAIGNLLGLLFKEFYYPARAAGLQLHVVPSSLAVRTDPRLFEQIVRNLLSNALKYTTSGKILVGCRRRGTKVRFEVWDTGIGIPESQIEDVFQEYLQLDASAGTEDRGLGLGLSIVKRLSELLELRVAVRSRLHKGSVFMIEIDQAPAGEPLVPLRAPVDGRPHHTTALSSASVLIIEDENGMRDLLKMGLEQSGYVVAATSTGAEALAIVRGLQFKPDVILADYNFPTGGNGIAAIEDIRQALRRNVPALILTGDISSKALTTFAQHEIPYLHKPVKLKDVVQVVETLVVRQTGERAEHVSELEDMEPMTGRLIEVIDDEKDIRDHLRALFEGEGWTVATYVSAEEYIADYKPDRSGCLLVDAYLPGMVGMELLRLLKERQHRFPVIVITGHSDVRMAIDAMRYGAADFIEKPISYQELYRSVRSALDRSRDANEREERREAARATLATLTRKQRQILDRIVQGQANKIIAADLKLSQRTVENHRASIMRRTKSASLPALLRLVLNAEE</sequence>
<dbReference type="InterPro" id="IPR004358">
    <property type="entry name" value="Sig_transdc_His_kin-like_C"/>
</dbReference>
<dbReference type="SUPFAM" id="SSF52172">
    <property type="entry name" value="CheY-like"/>
    <property type="match status" value="2"/>
</dbReference>
<dbReference type="GO" id="GO:0006355">
    <property type="term" value="P:regulation of DNA-templated transcription"/>
    <property type="evidence" value="ECO:0007669"/>
    <property type="project" value="InterPro"/>
</dbReference>
<dbReference type="SUPFAM" id="SSF46894">
    <property type="entry name" value="C-terminal effector domain of the bipartite response regulators"/>
    <property type="match status" value="1"/>
</dbReference>
<dbReference type="Gene3D" id="3.40.50.2300">
    <property type="match status" value="2"/>
</dbReference>
<evidence type="ECO:0000256" key="6">
    <source>
        <dbReference type="ARBA" id="ARBA00023012"/>
    </source>
</evidence>
<keyword evidence="9" id="KW-0804">Transcription</keyword>
<feature type="coiled-coil region" evidence="11">
    <location>
        <begin position="57"/>
        <end position="95"/>
    </location>
</feature>
<dbReference type="InterPro" id="IPR035965">
    <property type="entry name" value="PAS-like_dom_sf"/>
</dbReference>
<keyword evidence="6" id="KW-0902">Two-component regulatory system</keyword>
<evidence type="ECO:0000259" key="15">
    <source>
        <dbReference type="PROSITE" id="PS50110"/>
    </source>
</evidence>
<dbReference type="CDD" id="cd06170">
    <property type="entry name" value="LuxR_C_like"/>
    <property type="match status" value="1"/>
</dbReference>
<dbReference type="SMART" id="SM00387">
    <property type="entry name" value="HATPase_c"/>
    <property type="match status" value="1"/>
</dbReference>
<evidence type="ECO:0000256" key="4">
    <source>
        <dbReference type="ARBA" id="ARBA00022679"/>
    </source>
</evidence>
<feature type="domain" description="Response regulatory" evidence="15">
    <location>
        <begin position="465"/>
        <end position="582"/>
    </location>
</feature>
<evidence type="ECO:0000313" key="16">
    <source>
        <dbReference type="EMBL" id="SDK01987.1"/>
    </source>
</evidence>
<dbReference type="Pfam" id="PF02518">
    <property type="entry name" value="HATPase_c"/>
    <property type="match status" value="1"/>
</dbReference>
<keyword evidence="8" id="KW-0238">DNA-binding</keyword>
<feature type="modified residue" description="4-aspartylphosphate" evidence="10">
    <location>
        <position position="516"/>
    </location>
</feature>
<dbReference type="PROSITE" id="PS00622">
    <property type="entry name" value="HTH_LUXR_1"/>
    <property type="match status" value="1"/>
</dbReference>